<keyword evidence="1" id="KW-0175">Coiled coil</keyword>
<comment type="caution">
    <text evidence="2">The sequence shown here is derived from an EMBL/GenBank/DDBJ whole genome shotgun (WGS) entry which is preliminary data.</text>
</comment>
<feature type="coiled-coil region" evidence="1">
    <location>
        <begin position="18"/>
        <end position="73"/>
    </location>
</feature>
<reference evidence="2 3" key="1">
    <citation type="submission" date="2014-03" db="EMBL/GenBank/DDBJ databases">
        <title>Bradyrhizobium valentinum sp. nov., isolated from effective nodules of Lupinus mariae-josephae, a lupine endemic of basic-lime soils in Eastern Spain.</title>
        <authorList>
            <person name="Duran D."/>
            <person name="Rey L."/>
            <person name="Navarro A."/>
            <person name="Busquets A."/>
            <person name="Imperial J."/>
            <person name="Ruiz-Argueso T."/>
        </authorList>
    </citation>
    <scope>NUCLEOTIDE SEQUENCE [LARGE SCALE GENOMIC DNA]</scope>
    <source>
        <strain evidence="2 3">LmjM3</strain>
    </source>
</reference>
<organism evidence="2 3">
    <name type="scientific">Bradyrhizobium valentinum</name>
    <dbReference type="NCBI Taxonomy" id="1518501"/>
    <lineage>
        <taxon>Bacteria</taxon>
        <taxon>Pseudomonadati</taxon>
        <taxon>Pseudomonadota</taxon>
        <taxon>Alphaproteobacteria</taxon>
        <taxon>Hyphomicrobiales</taxon>
        <taxon>Nitrobacteraceae</taxon>
        <taxon>Bradyrhizobium</taxon>
    </lineage>
</organism>
<keyword evidence="3" id="KW-1185">Reference proteome</keyword>
<evidence type="ECO:0000313" key="3">
    <source>
        <dbReference type="Proteomes" id="UP000051913"/>
    </source>
</evidence>
<sequence length="86" mass="9722">MQPRFETARETAVISKILADLARTVQLIECEIAAQEERASVSDRSDVKYPMLARTLIVRRDNLKMTIDALEQRLAERAPHEQATAA</sequence>
<dbReference type="EMBL" id="LLXX01000098">
    <property type="protein sequence ID" value="KRR07156.1"/>
    <property type="molecule type" value="Genomic_DNA"/>
</dbReference>
<protein>
    <submittedName>
        <fullName evidence="2">Uncharacterized protein</fullName>
    </submittedName>
</protein>
<dbReference type="AlphaFoldDB" id="A0A0R3LHB5"/>
<proteinExistence type="predicted"/>
<accession>A0A0R3LHB5</accession>
<evidence type="ECO:0000256" key="1">
    <source>
        <dbReference type="SAM" id="Coils"/>
    </source>
</evidence>
<evidence type="ECO:0000313" key="2">
    <source>
        <dbReference type="EMBL" id="KRR07156.1"/>
    </source>
</evidence>
<gene>
    <name evidence="2" type="ORF">CP49_41890</name>
</gene>
<dbReference type="Proteomes" id="UP000051913">
    <property type="component" value="Unassembled WGS sequence"/>
</dbReference>
<name>A0A0R3LHB5_9BRAD</name>